<keyword evidence="4" id="KW-1185">Reference proteome</keyword>
<dbReference type="AlphaFoldDB" id="A0A2T0VA18"/>
<feature type="domain" description="AMP-binding enzyme C-terminal" evidence="2">
    <location>
        <begin position="294"/>
        <end position="364"/>
    </location>
</feature>
<accession>A0A2T0VA18</accession>
<dbReference type="Gene3D" id="3.40.50.12780">
    <property type="entry name" value="N-terminal domain of ligase-like"/>
    <property type="match status" value="1"/>
</dbReference>
<dbReference type="GO" id="GO:0016878">
    <property type="term" value="F:acid-thiol ligase activity"/>
    <property type="evidence" value="ECO:0007669"/>
    <property type="project" value="UniProtKB-ARBA"/>
</dbReference>
<reference evidence="3 4" key="1">
    <citation type="submission" date="2018-03" db="EMBL/GenBank/DDBJ databases">
        <title>Genomic Encyclopedia of Type Strains, Phase III (KMG-III): the genomes of soil and plant-associated and newly described type strains.</title>
        <authorList>
            <person name="Whitman W."/>
        </authorList>
    </citation>
    <scope>NUCLEOTIDE SEQUENCE [LARGE SCALE GENOMIC DNA]</scope>
    <source>
        <strain evidence="3 4">CGMCC 1.12484</strain>
    </source>
</reference>
<dbReference type="InterPro" id="IPR025110">
    <property type="entry name" value="AMP-bd_C"/>
</dbReference>
<evidence type="ECO:0000259" key="1">
    <source>
        <dbReference type="Pfam" id="PF00501"/>
    </source>
</evidence>
<dbReference type="EMBL" id="PVTL01000008">
    <property type="protein sequence ID" value="PRY67036.1"/>
    <property type="molecule type" value="Genomic_DNA"/>
</dbReference>
<comment type="caution">
    <text evidence="3">The sequence shown here is derived from an EMBL/GenBank/DDBJ whole genome shotgun (WGS) entry which is preliminary data.</text>
</comment>
<dbReference type="OrthoDB" id="9803968at2"/>
<dbReference type="Proteomes" id="UP000237983">
    <property type="component" value="Unassembled WGS sequence"/>
</dbReference>
<proteinExistence type="predicted"/>
<organism evidence="3 4">
    <name type="scientific">Glaciihabitans tibetensis</name>
    <dbReference type="NCBI Taxonomy" id="1266600"/>
    <lineage>
        <taxon>Bacteria</taxon>
        <taxon>Bacillati</taxon>
        <taxon>Actinomycetota</taxon>
        <taxon>Actinomycetes</taxon>
        <taxon>Micrococcales</taxon>
        <taxon>Microbacteriaceae</taxon>
        <taxon>Glaciihabitans</taxon>
    </lineage>
</organism>
<dbReference type="Gene3D" id="3.30.300.30">
    <property type="match status" value="1"/>
</dbReference>
<dbReference type="InterPro" id="IPR045851">
    <property type="entry name" value="AMP-bd_C_sf"/>
</dbReference>
<evidence type="ECO:0000313" key="3">
    <source>
        <dbReference type="EMBL" id="PRY67036.1"/>
    </source>
</evidence>
<dbReference type="Pfam" id="PF00501">
    <property type="entry name" value="AMP-binding"/>
    <property type="match status" value="1"/>
</dbReference>
<feature type="domain" description="AMP-dependent synthetase/ligase" evidence="1">
    <location>
        <begin position="45"/>
        <end position="220"/>
    </location>
</feature>
<evidence type="ECO:0000313" key="4">
    <source>
        <dbReference type="Proteomes" id="UP000237983"/>
    </source>
</evidence>
<dbReference type="InterPro" id="IPR000873">
    <property type="entry name" value="AMP-dep_synth/lig_dom"/>
</dbReference>
<dbReference type="PANTHER" id="PTHR43767">
    <property type="entry name" value="LONG-CHAIN-FATTY-ACID--COA LIGASE"/>
    <property type="match status" value="1"/>
</dbReference>
<sequence length="375" mass="39111">MTRELLRLPAEPETVFAALRDALSGSGPAVLPVPLAGAVASADAPRVARRVALVVETSGSTGRPKRVALSADALLASATFSDSVLGGAGQWLLALPVHYIAGLNVLVRSIASDTSPVVLAAGPFDPLQFATAAETMDAPLRFVSLVPAQLTRLLDTPEALGVLRRFDRVLVGGQSTPGPVLQRAADLGISLTRTYGSSETGGGCVYDGVPIGNTEVRVIDGQIELSGRVLAEGYLDENFESDDERSAAAFITEHGQRWYRTGDGGEVVDGTLTVTGRLDDVIISGGLKVSLAAIEQAIRALPGQSAAVVVAAPSDRWGEVPVVVTTADVPLDELRERMSRLLGPAAAPDRVVVVGQLPELSSGKPDRRAIHRLAQ</sequence>
<dbReference type="InterPro" id="IPR050237">
    <property type="entry name" value="ATP-dep_AMP-bd_enzyme"/>
</dbReference>
<protein>
    <submittedName>
        <fullName evidence="3">O-succinylbenzoic acid--CoA ligase</fullName>
    </submittedName>
</protein>
<keyword evidence="3" id="KW-0436">Ligase</keyword>
<dbReference type="RefSeq" id="WP_106214177.1">
    <property type="nucleotide sequence ID" value="NZ_PVTL01000008.1"/>
</dbReference>
<evidence type="ECO:0000259" key="2">
    <source>
        <dbReference type="Pfam" id="PF13193"/>
    </source>
</evidence>
<name>A0A2T0VA18_9MICO</name>
<dbReference type="PANTHER" id="PTHR43767:SF1">
    <property type="entry name" value="NONRIBOSOMAL PEPTIDE SYNTHASE PES1 (EUROFUNG)-RELATED"/>
    <property type="match status" value="1"/>
</dbReference>
<gene>
    <name evidence="3" type="ORF">B0I08_108120</name>
</gene>
<dbReference type="SUPFAM" id="SSF56801">
    <property type="entry name" value="Acetyl-CoA synthetase-like"/>
    <property type="match status" value="1"/>
</dbReference>
<dbReference type="Pfam" id="PF13193">
    <property type="entry name" value="AMP-binding_C"/>
    <property type="match status" value="1"/>
</dbReference>
<dbReference type="InterPro" id="IPR042099">
    <property type="entry name" value="ANL_N_sf"/>
</dbReference>